<comment type="caution">
    <text evidence="2">The sequence shown here is derived from an EMBL/GenBank/DDBJ whole genome shotgun (WGS) entry which is preliminary data.</text>
</comment>
<dbReference type="AlphaFoldDB" id="A0AAD9YVD8"/>
<dbReference type="EMBL" id="VYYT01000003">
    <property type="protein sequence ID" value="KAK2779401.1"/>
    <property type="molecule type" value="Genomic_DNA"/>
</dbReference>
<proteinExistence type="predicted"/>
<organism evidence="2 3">
    <name type="scientific">Colletotrichum kahawae</name>
    <name type="common">Coffee berry disease fungus</name>
    <dbReference type="NCBI Taxonomy" id="34407"/>
    <lineage>
        <taxon>Eukaryota</taxon>
        <taxon>Fungi</taxon>
        <taxon>Dikarya</taxon>
        <taxon>Ascomycota</taxon>
        <taxon>Pezizomycotina</taxon>
        <taxon>Sordariomycetes</taxon>
        <taxon>Hypocreomycetidae</taxon>
        <taxon>Glomerellales</taxon>
        <taxon>Glomerellaceae</taxon>
        <taxon>Colletotrichum</taxon>
        <taxon>Colletotrichum gloeosporioides species complex</taxon>
    </lineage>
</organism>
<protein>
    <submittedName>
        <fullName evidence="2">Uncharacterized protein</fullName>
    </submittedName>
</protein>
<sequence>MAASHNQGCQPLKCLSRNRSGELNGYSKGDPEQSPGSVGSSLTARGPRTNGLAEPRGLPLNLKPPPLEWTRLLEDPSWTARQRSPRLILSIPHIFTEGPRQGASTLAVVNGDETDGIIQTCAVSQDWGLPLYARLASGGRAWQTT</sequence>
<feature type="compositionally biased region" description="Polar residues" evidence="1">
    <location>
        <begin position="34"/>
        <end position="43"/>
    </location>
</feature>
<feature type="region of interest" description="Disordered" evidence="1">
    <location>
        <begin position="1"/>
        <end position="66"/>
    </location>
</feature>
<evidence type="ECO:0000313" key="3">
    <source>
        <dbReference type="Proteomes" id="UP001281614"/>
    </source>
</evidence>
<reference evidence="2" key="1">
    <citation type="submission" date="2023-02" db="EMBL/GenBank/DDBJ databases">
        <title>Colletotrichum kahawae CIFC_Que2 genome sequencing and assembly.</title>
        <authorList>
            <person name="Baroncelli R."/>
        </authorList>
    </citation>
    <scope>NUCLEOTIDE SEQUENCE</scope>
    <source>
        <strain evidence="2">CIFC_Que2</strain>
    </source>
</reference>
<evidence type="ECO:0000256" key="1">
    <source>
        <dbReference type="SAM" id="MobiDB-lite"/>
    </source>
</evidence>
<evidence type="ECO:0000313" key="2">
    <source>
        <dbReference type="EMBL" id="KAK2779401.1"/>
    </source>
</evidence>
<accession>A0AAD9YVD8</accession>
<gene>
    <name evidence="2" type="ORF">CKAH01_11324</name>
</gene>
<dbReference type="Proteomes" id="UP001281614">
    <property type="component" value="Unassembled WGS sequence"/>
</dbReference>
<keyword evidence="3" id="KW-1185">Reference proteome</keyword>
<name>A0AAD9YVD8_COLKA</name>